<dbReference type="EMBL" id="VSSQ01085893">
    <property type="protein sequence ID" value="MPN33397.1"/>
    <property type="molecule type" value="Genomic_DNA"/>
</dbReference>
<evidence type="ECO:0000313" key="1">
    <source>
        <dbReference type="EMBL" id="MPN33397.1"/>
    </source>
</evidence>
<dbReference type="AlphaFoldDB" id="A0A645H309"/>
<protein>
    <submittedName>
        <fullName evidence="1">Uncharacterized protein</fullName>
    </submittedName>
</protein>
<accession>A0A645H309</accession>
<name>A0A645H309_9ZZZZ</name>
<comment type="caution">
    <text evidence="1">The sequence shown here is derived from an EMBL/GenBank/DDBJ whole genome shotgun (WGS) entry which is preliminary data.</text>
</comment>
<organism evidence="1">
    <name type="scientific">bioreactor metagenome</name>
    <dbReference type="NCBI Taxonomy" id="1076179"/>
    <lineage>
        <taxon>unclassified sequences</taxon>
        <taxon>metagenomes</taxon>
        <taxon>ecological metagenomes</taxon>
    </lineage>
</organism>
<proteinExistence type="predicted"/>
<sequence>MIAPMTGRLMAAHILGIDHKDKDIMTTLNMDRFAKGNLFIEPSVV</sequence>
<gene>
    <name evidence="1" type="ORF">SDC9_180884</name>
</gene>
<reference evidence="1" key="1">
    <citation type="submission" date="2019-08" db="EMBL/GenBank/DDBJ databases">
        <authorList>
            <person name="Kucharzyk K."/>
            <person name="Murdoch R.W."/>
            <person name="Higgins S."/>
            <person name="Loffler F."/>
        </authorList>
    </citation>
    <scope>NUCLEOTIDE SEQUENCE</scope>
</reference>